<name>A0A840IQM7_9PSEU</name>
<dbReference type="PANTHER" id="PTHR42659">
    <property type="entry name" value="XANTHINE DEHYDROGENASE SUBUNIT C-RELATED"/>
    <property type="match status" value="1"/>
</dbReference>
<dbReference type="SMART" id="SM01092">
    <property type="entry name" value="CO_deh_flav_C"/>
    <property type="match status" value="1"/>
</dbReference>
<dbReference type="InterPro" id="IPR016167">
    <property type="entry name" value="FAD-bd_PCMH_sub1"/>
</dbReference>
<dbReference type="Gene3D" id="3.30.465.10">
    <property type="match status" value="1"/>
</dbReference>
<keyword evidence="2" id="KW-0274">FAD</keyword>
<keyword evidence="3" id="KW-0560">Oxidoreductase</keyword>
<dbReference type="InterPro" id="IPR036318">
    <property type="entry name" value="FAD-bd_PCMH-like_sf"/>
</dbReference>
<dbReference type="InterPro" id="IPR002346">
    <property type="entry name" value="Mopterin_DH_FAD-bd"/>
</dbReference>
<dbReference type="Pfam" id="PF00941">
    <property type="entry name" value="FAD_binding_5"/>
    <property type="match status" value="1"/>
</dbReference>
<evidence type="ECO:0000256" key="1">
    <source>
        <dbReference type="ARBA" id="ARBA00022630"/>
    </source>
</evidence>
<evidence type="ECO:0000259" key="4">
    <source>
        <dbReference type="PROSITE" id="PS51387"/>
    </source>
</evidence>
<keyword evidence="1" id="KW-0285">Flavoprotein</keyword>
<dbReference type="SUPFAM" id="SSF56176">
    <property type="entry name" value="FAD-binding/transporter-associated domain-like"/>
    <property type="match status" value="1"/>
</dbReference>
<dbReference type="InterPro" id="IPR036683">
    <property type="entry name" value="CO_DH_flav_C_dom_sf"/>
</dbReference>
<dbReference type="InterPro" id="IPR005107">
    <property type="entry name" value="CO_DH_flav_C"/>
</dbReference>
<dbReference type="Gene3D" id="3.30.390.50">
    <property type="entry name" value="CO dehydrogenase flavoprotein, C-terminal domain"/>
    <property type="match status" value="1"/>
</dbReference>
<dbReference type="Proteomes" id="UP000581769">
    <property type="component" value="Unassembled WGS sequence"/>
</dbReference>
<dbReference type="Gene3D" id="3.30.43.10">
    <property type="entry name" value="Uridine Diphospho-n-acetylenolpyruvylglucosamine Reductase, domain 2"/>
    <property type="match status" value="1"/>
</dbReference>
<organism evidence="5 6">
    <name type="scientific">Amycolatopsis jiangsuensis</name>
    <dbReference type="NCBI Taxonomy" id="1181879"/>
    <lineage>
        <taxon>Bacteria</taxon>
        <taxon>Bacillati</taxon>
        <taxon>Actinomycetota</taxon>
        <taxon>Actinomycetes</taxon>
        <taxon>Pseudonocardiales</taxon>
        <taxon>Pseudonocardiaceae</taxon>
        <taxon>Amycolatopsis</taxon>
    </lineage>
</organism>
<feature type="domain" description="FAD-binding PCMH-type" evidence="4">
    <location>
        <begin position="4"/>
        <end position="183"/>
    </location>
</feature>
<dbReference type="Pfam" id="PF03450">
    <property type="entry name" value="CO_deh_flav_C"/>
    <property type="match status" value="1"/>
</dbReference>
<evidence type="ECO:0000313" key="5">
    <source>
        <dbReference type="EMBL" id="MBB4683849.1"/>
    </source>
</evidence>
<accession>A0A840IQM7</accession>
<dbReference type="PANTHER" id="PTHR42659:SF2">
    <property type="entry name" value="XANTHINE DEHYDROGENASE SUBUNIT C-RELATED"/>
    <property type="match status" value="1"/>
</dbReference>
<evidence type="ECO:0000256" key="2">
    <source>
        <dbReference type="ARBA" id="ARBA00022827"/>
    </source>
</evidence>
<gene>
    <name evidence="5" type="ORF">BJY18_001334</name>
</gene>
<dbReference type="InterPro" id="IPR016169">
    <property type="entry name" value="FAD-bd_PCMH_sub2"/>
</dbReference>
<dbReference type="SUPFAM" id="SSF55447">
    <property type="entry name" value="CO dehydrogenase flavoprotein C-terminal domain-like"/>
    <property type="match status" value="1"/>
</dbReference>
<keyword evidence="6" id="KW-1185">Reference proteome</keyword>
<dbReference type="EMBL" id="JACHMG010000001">
    <property type="protein sequence ID" value="MBB4683849.1"/>
    <property type="molecule type" value="Genomic_DNA"/>
</dbReference>
<dbReference type="PROSITE" id="PS51387">
    <property type="entry name" value="FAD_PCMH"/>
    <property type="match status" value="1"/>
</dbReference>
<reference evidence="5 6" key="1">
    <citation type="submission" date="2020-08" db="EMBL/GenBank/DDBJ databases">
        <title>Sequencing the genomes of 1000 actinobacteria strains.</title>
        <authorList>
            <person name="Klenk H.-P."/>
        </authorList>
    </citation>
    <scope>NUCLEOTIDE SEQUENCE [LARGE SCALE GENOMIC DNA]</scope>
    <source>
        <strain evidence="5 6">DSM 45859</strain>
    </source>
</reference>
<dbReference type="AlphaFoldDB" id="A0A840IQM7"/>
<evidence type="ECO:0000256" key="3">
    <source>
        <dbReference type="ARBA" id="ARBA00023002"/>
    </source>
</evidence>
<dbReference type="InterPro" id="IPR051312">
    <property type="entry name" value="Diverse_Substr_Oxidored"/>
</dbReference>
<proteinExistence type="predicted"/>
<protein>
    <submittedName>
        <fullName evidence="5">CO/xanthine dehydrogenase FAD-binding subunit</fullName>
    </submittedName>
</protein>
<dbReference type="GO" id="GO:0071949">
    <property type="term" value="F:FAD binding"/>
    <property type="evidence" value="ECO:0007669"/>
    <property type="project" value="InterPro"/>
</dbReference>
<dbReference type="InterPro" id="IPR016166">
    <property type="entry name" value="FAD-bd_PCMH"/>
</dbReference>
<comment type="caution">
    <text evidence="5">The sequence shown here is derived from an EMBL/GenBank/DDBJ whole genome shotgun (WGS) entry which is preliminary data.</text>
</comment>
<dbReference type="GO" id="GO:0016491">
    <property type="term" value="F:oxidoreductase activity"/>
    <property type="evidence" value="ECO:0007669"/>
    <property type="project" value="UniProtKB-KW"/>
</dbReference>
<dbReference type="RefSeq" id="WP_184778593.1">
    <property type="nucleotide sequence ID" value="NZ_JACHMG010000001.1"/>
</dbReference>
<evidence type="ECO:0000313" key="6">
    <source>
        <dbReference type="Proteomes" id="UP000581769"/>
    </source>
</evidence>
<sequence>MPVLLFQPQDYQFPSTVEDLLGILDRDGDKARIIAGGTTIHELAYRKGMGDVRTLVDVTRLPWGRIAVEGDVLRIGATATFTELAAHVRATAPRRLAILTDAIAGIRPMQIRNVGTVGGSICSSLPFFDLPAAFAALGASVTTRRLGEQARTTPIEQFFWDFFLPDLRFGEVLTEVDLPVPPPGTGGSFQKFESNSVDWALISIGVQVRIEADRFTEVRIALGGGIGRKVVRAGTAEQALLGRPATAAEISEAARHVTADVRAFSDFRGSAEFRNHLLRTYLTRCLTQATRRAAR</sequence>